<keyword evidence="4 8" id="KW-0812">Transmembrane</keyword>
<dbReference type="AlphaFoldDB" id="A0A3M8KAD3"/>
<feature type="transmembrane region" description="Helical" evidence="8">
    <location>
        <begin position="330"/>
        <end position="349"/>
    </location>
</feature>
<dbReference type="GO" id="GO:0005886">
    <property type="term" value="C:plasma membrane"/>
    <property type="evidence" value="ECO:0007669"/>
    <property type="project" value="UniProtKB-SubCell"/>
</dbReference>
<comment type="caution">
    <text evidence="9">The sequence shown here is derived from an EMBL/GenBank/DDBJ whole genome shotgun (WGS) entry which is preliminary data.</text>
</comment>
<feature type="transmembrane region" description="Helical" evidence="8">
    <location>
        <begin position="118"/>
        <end position="145"/>
    </location>
</feature>
<evidence type="ECO:0000256" key="5">
    <source>
        <dbReference type="ARBA" id="ARBA00022989"/>
    </source>
</evidence>
<accession>A0A3M8KAD3</accession>
<gene>
    <name evidence="9" type="ORF">C5L39_03900</name>
</gene>
<dbReference type="EMBL" id="PTJO01000003">
    <property type="protein sequence ID" value="RNE49504.1"/>
    <property type="molecule type" value="Genomic_DNA"/>
</dbReference>
<evidence type="ECO:0000313" key="10">
    <source>
        <dbReference type="Proteomes" id="UP000266975"/>
    </source>
</evidence>
<sequence>MADNPHWRSGSRALARYSHPVYSPSLIVSPLERPAWLSGRSRTVVVAISVLLAVAALLPWLITSGLSWYYHIDYDVYREGGRAFLEGQELYTRLYQVEGIDLPFTYPPLAAILFAPLAWIPLGLGSALLTVATAVALWWCVVLVVRHSLPEWSDQDHRVIATIVLPLALLAEPVRETLSFGQVNILLMTLVLTDVLARRTLLPRGVLIGLAAAIKLTPAVFILIFFVRRQWREAATTVASAVAVTLLAALISPQNSLTYWLDTLSDPGRIGGLAYAGNQSIRGMLTRLSDPEQTSSSLPWLVLVILALATIITAMVLVERTARNTDASPDLGLVLLASLAALLCSPVSWSHHWVWLVPFAVALAIAAWHAPKGTYRRLAFFLATGVTAVMLIGPHWLLPRTNDVEYDWPWWTQLLGNSYLVVAILILISALWAPSLMIPSRTGVEPETTARKVWSWVVLATFASLAVSLLVRIILGPL</sequence>
<dbReference type="InterPro" id="IPR018584">
    <property type="entry name" value="GT87"/>
</dbReference>
<feature type="transmembrane region" description="Helical" evidence="8">
    <location>
        <begin position="378"/>
        <end position="398"/>
    </location>
</feature>
<evidence type="ECO:0000256" key="3">
    <source>
        <dbReference type="ARBA" id="ARBA00022679"/>
    </source>
</evidence>
<evidence type="ECO:0000256" key="6">
    <source>
        <dbReference type="ARBA" id="ARBA00023136"/>
    </source>
</evidence>
<feature type="transmembrane region" description="Helical" evidence="8">
    <location>
        <begin position="410"/>
        <end position="432"/>
    </location>
</feature>
<dbReference type="OrthoDB" id="9774600at2"/>
<keyword evidence="2" id="KW-1003">Cell membrane</keyword>
<feature type="transmembrane region" description="Helical" evidence="8">
    <location>
        <begin position="43"/>
        <end position="62"/>
    </location>
</feature>
<reference evidence="9 10" key="1">
    <citation type="submission" date="2018-02" db="EMBL/GenBank/DDBJ databases">
        <title>Corynebacterium alimpuense sp. nov., a marine obligate actinomycete isolated from sediments of Valparaiso bay, Chile.</title>
        <authorList>
            <person name="Claverias F."/>
            <person name="Gonzales-Siles L."/>
            <person name="Salva-Serra F."/>
            <person name="Inganaes E."/>
            <person name="Molin K."/>
            <person name="Cumsille A."/>
            <person name="Undabarrena A."/>
            <person name="Couve E."/>
            <person name="Moore E.R.B."/>
            <person name="Gomila M."/>
            <person name="Camara B."/>
        </authorList>
    </citation>
    <scope>NUCLEOTIDE SEQUENCE [LARGE SCALE GENOMIC DNA]</scope>
    <source>
        <strain evidence="9 10">CCUG 69366</strain>
    </source>
</reference>
<dbReference type="GO" id="GO:0016758">
    <property type="term" value="F:hexosyltransferase activity"/>
    <property type="evidence" value="ECO:0007669"/>
    <property type="project" value="InterPro"/>
</dbReference>
<feature type="transmembrane region" description="Helical" evidence="8">
    <location>
        <begin position="298"/>
        <end position="318"/>
    </location>
</feature>
<dbReference type="Proteomes" id="UP000266975">
    <property type="component" value="Unassembled WGS sequence"/>
</dbReference>
<evidence type="ECO:0000256" key="2">
    <source>
        <dbReference type="ARBA" id="ARBA00022475"/>
    </source>
</evidence>
<organism evidence="9 10">
    <name type="scientific">Corynebacterium alimapuense</name>
    <dbReference type="NCBI Taxonomy" id="1576874"/>
    <lineage>
        <taxon>Bacteria</taxon>
        <taxon>Bacillati</taxon>
        <taxon>Actinomycetota</taxon>
        <taxon>Actinomycetes</taxon>
        <taxon>Mycobacteriales</taxon>
        <taxon>Corynebacteriaceae</taxon>
        <taxon>Corynebacterium</taxon>
    </lineage>
</organism>
<evidence type="ECO:0000256" key="1">
    <source>
        <dbReference type="ARBA" id="ARBA00004651"/>
    </source>
</evidence>
<keyword evidence="9" id="KW-0328">Glycosyltransferase</keyword>
<feature type="transmembrane region" description="Helical" evidence="8">
    <location>
        <begin position="234"/>
        <end position="252"/>
    </location>
</feature>
<comment type="subcellular location">
    <subcellularLocation>
        <location evidence="1">Cell membrane</location>
        <topology evidence="1">Multi-pass membrane protein</topology>
    </subcellularLocation>
</comment>
<feature type="transmembrane region" description="Helical" evidence="8">
    <location>
        <begin position="355"/>
        <end position="371"/>
    </location>
</feature>
<feature type="transmembrane region" description="Helical" evidence="8">
    <location>
        <begin position="206"/>
        <end position="227"/>
    </location>
</feature>
<evidence type="ECO:0000256" key="7">
    <source>
        <dbReference type="ARBA" id="ARBA00024033"/>
    </source>
</evidence>
<feature type="transmembrane region" description="Helical" evidence="8">
    <location>
        <begin position="453"/>
        <end position="475"/>
    </location>
</feature>
<evidence type="ECO:0000256" key="4">
    <source>
        <dbReference type="ARBA" id="ARBA00022692"/>
    </source>
</evidence>
<keyword evidence="3 9" id="KW-0808">Transferase</keyword>
<evidence type="ECO:0000313" key="9">
    <source>
        <dbReference type="EMBL" id="RNE49504.1"/>
    </source>
</evidence>
<protein>
    <submittedName>
        <fullName evidence="9">Alpha-mannosyltransferase</fullName>
    </submittedName>
</protein>
<dbReference type="Pfam" id="PF09594">
    <property type="entry name" value="GT87"/>
    <property type="match status" value="1"/>
</dbReference>
<keyword evidence="10" id="KW-1185">Reference proteome</keyword>
<proteinExistence type="inferred from homology"/>
<comment type="similarity">
    <text evidence="7">Belongs to the glycosyltransferase 87 family.</text>
</comment>
<name>A0A3M8KAD3_9CORY</name>
<keyword evidence="5 8" id="KW-1133">Transmembrane helix</keyword>
<evidence type="ECO:0000256" key="8">
    <source>
        <dbReference type="SAM" id="Phobius"/>
    </source>
</evidence>
<keyword evidence="6 8" id="KW-0472">Membrane</keyword>